<reference evidence="2" key="1">
    <citation type="submission" date="2022-11" db="UniProtKB">
        <authorList>
            <consortium name="WormBaseParasite"/>
        </authorList>
    </citation>
    <scope>IDENTIFICATION</scope>
</reference>
<evidence type="ECO:0000313" key="1">
    <source>
        <dbReference type="Proteomes" id="UP000887580"/>
    </source>
</evidence>
<name>A0AC35FPJ6_9BILA</name>
<dbReference type="WBParaSite" id="PS1159_v2.g19556.t1">
    <property type="protein sequence ID" value="PS1159_v2.g19556.t1"/>
    <property type="gene ID" value="PS1159_v2.g19556"/>
</dbReference>
<dbReference type="Proteomes" id="UP000887580">
    <property type="component" value="Unplaced"/>
</dbReference>
<evidence type="ECO:0000313" key="2">
    <source>
        <dbReference type="WBParaSite" id="PS1159_v2.g19556.t1"/>
    </source>
</evidence>
<organism evidence="1 2">
    <name type="scientific">Panagrolaimus sp. PS1159</name>
    <dbReference type="NCBI Taxonomy" id="55785"/>
    <lineage>
        <taxon>Eukaryota</taxon>
        <taxon>Metazoa</taxon>
        <taxon>Ecdysozoa</taxon>
        <taxon>Nematoda</taxon>
        <taxon>Chromadorea</taxon>
        <taxon>Rhabditida</taxon>
        <taxon>Tylenchina</taxon>
        <taxon>Panagrolaimomorpha</taxon>
        <taxon>Panagrolaimoidea</taxon>
        <taxon>Panagrolaimidae</taxon>
        <taxon>Panagrolaimus</taxon>
    </lineage>
</organism>
<sequence length="178" mass="20498">MQKNYGKWQISQKQVGNIHTGIKPKDDGGFAYVGMDPFSQEQNNRTIYILESPEISLSNNTLLSFDLYRRSSAIVLQICLDSLKNCPYESPKLDSKVFWREGESILLPQKTKKIYFVATQWKRFKWLAIDNIVLNKGLGCKGREAAAAAASSAEGIKFTKIEEIRKFFRKQRIENRRL</sequence>
<protein>
    <submittedName>
        <fullName evidence="2">Uncharacterized protein</fullName>
    </submittedName>
</protein>
<proteinExistence type="predicted"/>
<accession>A0AC35FPJ6</accession>